<dbReference type="InterPro" id="IPR003594">
    <property type="entry name" value="HATPase_dom"/>
</dbReference>
<dbReference type="Pfam" id="PF07730">
    <property type="entry name" value="HisKA_3"/>
    <property type="match status" value="1"/>
</dbReference>
<feature type="region of interest" description="Disordered" evidence="9">
    <location>
        <begin position="362"/>
        <end position="400"/>
    </location>
</feature>
<feature type="domain" description="Histidine kinase/HSP90-like ATPase" evidence="11">
    <location>
        <begin position="440"/>
        <end position="531"/>
    </location>
</feature>
<dbReference type="RefSeq" id="WP_241059713.1">
    <property type="nucleotide sequence ID" value="NZ_JAKWJU010000002.1"/>
</dbReference>
<protein>
    <recommendedName>
        <fullName evidence="2">histidine kinase</fullName>
        <ecNumber evidence="2">2.7.13.3</ecNumber>
    </recommendedName>
</protein>
<feature type="compositionally biased region" description="Low complexity" evidence="9">
    <location>
        <begin position="531"/>
        <end position="543"/>
    </location>
</feature>
<evidence type="ECO:0000256" key="10">
    <source>
        <dbReference type="SAM" id="Phobius"/>
    </source>
</evidence>
<evidence type="ECO:0000256" key="6">
    <source>
        <dbReference type="ARBA" id="ARBA00022777"/>
    </source>
</evidence>
<feature type="domain" description="Signal transduction histidine kinase subgroup 3 dimerisation and phosphoacceptor" evidence="12">
    <location>
        <begin position="293"/>
        <end position="357"/>
    </location>
</feature>
<dbReference type="Pfam" id="PF02518">
    <property type="entry name" value="HATPase_c"/>
    <property type="match status" value="1"/>
</dbReference>
<feature type="transmembrane region" description="Helical" evidence="10">
    <location>
        <begin position="138"/>
        <end position="163"/>
    </location>
</feature>
<name>A0ABS9SZ62_9ACTN</name>
<keyword evidence="6 13" id="KW-0418">Kinase</keyword>
<keyword evidence="10" id="KW-1133">Transmembrane helix</keyword>
<reference evidence="13" key="2">
    <citation type="journal article" date="2023" name="Int. J. Syst. Evol. Microbiol.">
        <title>Streptomyces marispadix sp. nov., isolated from marine beach sediment of the Northern Coast of Portugal.</title>
        <authorList>
            <person name="dos Santos J.D.N."/>
            <person name="Vitorino I.R."/>
            <person name="Kallscheuer N."/>
            <person name="Srivastava A."/>
            <person name="Krautwurst S."/>
            <person name="Marz M."/>
            <person name="Jogler C."/>
            <person name="Lobo Da Cunha A."/>
            <person name="Catita J."/>
            <person name="Goncalves H."/>
            <person name="Gonzalez I."/>
            <person name="Reyes F."/>
            <person name="Lage O.M."/>
        </authorList>
    </citation>
    <scope>NUCLEOTIDE SEQUENCE</scope>
    <source>
        <strain evidence="13">M600PL45_2</strain>
    </source>
</reference>
<dbReference type="Gene3D" id="1.20.5.1930">
    <property type="match status" value="1"/>
</dbReference>
<dbReference type="PANTHER" id="PTHR24421">
    <property type="entry name" value="NITRATE/NITRITE SENSOR PROTEIN NARX-RELATED"/>
    <property type="match status" value="1"/>
</dbReference>
<evidence type="ECO:0000313" key="13">
    <source>
        <dbReference type="EMBL" id="MCH6161331.1"/>
    </source>
</evidence>
<dbReference type="InterPro" id="IPR036890">
    <property type="entry name" value="HATPase_C_sf"/>
</dbReference>
<proteinExistence type="predicted"/>
<evidence type="ECO:0000313" key="14">
    <source>
        <dbReference type="Proteomes" id="UP001166784"/>
    </source>
</evidence>
<dbReference type="EMBL" id="JAKWJU010000002">
    <property type="protein sequence ID" value="MCH6161331.1"/>
    <property type="molecule type" value="Genomic_DNA"/>
</dbReference>
<dbReference type="InterPro" id="IPR050482">
    <property type="entry name" value="Sensor_HK_TwoCompSys"/>
</dbReference>
<sequence>MSLQRTRGAAPDQPDRPRRASVRQPGAARSPVRTVPGAVFGTVSGAVRRSGRGFASVVVPGRVRDLLAGLLGDLVRDALTPRPLAPLARLPLPARARDALPPAVDRALRLVPHAAVPALILVLVALQYQSDVGDADKLAGGCFVAGSLLLAISWPVAAGWLLVGAVGLSVFRPGGMAGPFPFADVAEWPNLLFYDSQGRPWAMAGFAALTAVALIVAVRLRLRAAVCLWCCMGLLAAVGNGPLAVGTWAMALLTAPMPLTALVVTGLREARAEAAAHAAATEAERSRRMLLEERAVIARELHDVVAHHMSVVAIQAEAAPYRVESPPPELEKAFAAVRDNAVAALAELRRVLGVVRAEPPASAASFGAGTRSGLDAPRPPAGASDSAAEATDSPIGAVQPTLAPQPTLADLDALVTGVRAVGSPVRKTVTGEVRRLPLGVELSAYRIVQEALSNALRHAPRAAVRVELVYEQAGLGFRIVNGPPSRTAGTSPGAGHGLTGMRERAAMLGGQLHAGPTEEGGFEVTGFLPEESATGSAAEATTAVLGPRASSSEDRDG</sequence>
<organism evidence="13 14">
    <name type="scientific">Streptomyces marispadix</name>
    <dbReference type="NCBI Taxonomy" id="2922868"/>
    <lineage>
        <taxon>Bacteria</taxon>
        <taxon>Bacillati</taxon>
        <taxon>Actinomycetota</taxon>
        <taxon>Actinomycetes</taxon>
        <taxon>Kitasatosporales</taxon>
        <taxon>Streptomycetaceae</taxon>
        <taxon>Streptomyces</taxon>
    </lineage>
</organism>
<evidence type="ECO:0000256" key="9">
    <source>
        <dbReference type="SAM" id="MobiDB-lite"/>
    </source>
</evidence>
<evidence type="ECO:0000256" key="5">
    <source>
        <dbReference type="ARBA" id="ARBA00022741"/>
    </source>
</evidence>
<keyword evidence="4" id="KW-0808">Transferase</keyword>
<keyword evidence="14" id="KW-1185">Reference proteome</keyword>
<keyword evidence="7" id="KW-0067">ATP-binding</keyword>
<accession>A0ABS9SZ62</accession>
<evidence type="ECO:0000256" key="1">
    <source>
        <dbReference type="ARBA" id="ARBA00000085"/>
    </source>
</evidence>
<keyword evidence="5" id="KW-0547">Nucleotide-binding</keyword>
<evidence type="ECO:0000256" key="8">
    <source>
        <dbReference type="ARBA" id="ARBA00023012"/>
    </source>
</evidence>
<reference evidence="13" key="1">
    <citation type="submission" date="2022-03" db="EMBL/GenBank/DDBJ databases">
        <authorList>
            <person name="Santos J.D.N."/>
            <person name="Kallscheuer N."/>
            <person name="Jogler C."/>
            <person name="Lage O.M."/>
        </authorList>
    </citation>
    <scope>NUCLEOTIDE SEQUENCE</scope>
    <source>
        <strain evidence="13">M600PL45_2</strain>
    </source>
</reference>
<evidence type="ECO:0000256" key="3">
    <source>
        <dbReference type="ARBA" id="ARBA00022553"/>
    </source>
</evidence>
<dbReference type="Proteomes" id="UP001166784">
    <property type="component" value="Unassembled WGS sequence"/>
</dbReference>
<dbReference type="InterPro" id="IPR011712">
    <property type="entry name" value="Sig_transdc_His_kin_sub3_dim/P"/>
</dbReference>
<dbReference type="GO" id="GO:0016301">
    <property type="term" value="F:kinase activity"/>
    <property type="evidence" value="ECO:0007669"/>
    <property type="project" value="UniProtKB-KW"/>
</dbReference>
<keyword evidence="3" id="KW-0597">Phosphoprotein</keyword>
<dbReference type="Gene3D" id="3.30.565.10">
    <property type="entry name" value="Histidine kinase-like ATPase, C-terminal domain"/>
    <property type="match status" value="1"/>
</dbReference>
<gene>
    <name evidence="13" type="ORF">MMA15_13250</name>
</gene>
<feature type="transmembrane region" description="Helical" evidence="10">
    <location>
        <begin position="201"/>
        <end position="218"/>
    </location>
</feature>
<dbReference type="PANTHER" id="PTHR24421:SF10">
    <property type="entry name" value="NITRATE_NITRITE SENSOR PROTEIN NARQ"/>
    <property type="match status" value="1"/>
</dbReference>
<feature type="region of interest" description="Disordered" evidence="9">
    <location>
        <begin position="1"/>
        <end position="33"/>
    </location>
</feature>
<dbReference type="SUPFAM" id="SSF55874">
    <property type="entry name" value="ATPase domain of HSP90 chaperone/DNA topoisomerase II/histidine kinase"/>
    <property type="match status" value="1"/>
</dbReference>
<feature type="region of interest" description="Disordered" evidence="9">
    <location>
        <begin position="531"/>
        <end position="557"/>
    </location>
</feature>
<keyword evidence="10" id="KW-0472">Membrane</keyword>
<keyword evidence="10" id="KW-0812">Transmembrane</keyword>
<evidence type="ECO:0000256" key="7">
    <source>
        <dbReference type="ARBA" id="ARBA00022840"/>
    </source>
</evidence>
<comment type="caution">
    <text evidence="13">The sequence shown here is derived from an EMBL/GenBank/DDBJ whole genome shotgun (WGS) entry which is preliminary data.</text>
</comment>
<feature type="transmembrane region" description="Helical" evidence="10">
    <location>
        <begin position="225"/>
        <end position="242"/>
    </location>
</feature>
<evidence type="ECO:0000256" key="4">
    <source>
        <dbReference type="ARBA" id="ARBA00022679"/>
    </source>
</evidence>
<dbReference type="CDD" id="cd16917">
    <property type="entry name" value="HATPase_UhpB-NarQ-NarX-like"/>
    <property type="match status" value="1"/>
</dbReference>
<dbReference type="EC" id="2.7.13.3" evidence="2"/>
<evidence type="ECO:0000259" key="12">
    <source>
        <dbReference type="Pfam" id="PF07730"/>
    </source>
</evidence>
<evidence type="ECO:0000259" key="11">
    <source>
        <dbReference type="Pfam" id="PF02518"/>
    </source>
</evidence>
<comment type="catalytic activity">
    <reaction evidence="1">
        <text>ATP + protein L-histidine = ADP + protein N-phospho-L-histidine.</text>
        <dbReference type="EC" id="2.7.13.3"/>
    </reaction>
</comment>
<keyword evidence="8" id="KW-0902">Two-component regulatory system</keyword>
<evidence type="ECO:0000256" key="2">
    <source>
        <dbReference type="ARBA" id="ARBA00012438"/>
    </source>
</evidence>